<dbReference type="PANTHER" id="PTHR34427">
    <property type="entry name" value="DUF4283 DOMAIN PROTEIN"/>
    <property type="match status" value="1"/>
</dbReference>
<proteinExistence type="predicted"/>
<gene>
    <name evidence="2" type="ORF">L195_g049609</name>
</gene>
<protein>
    <submittedName>
        <fullName evidence="2">Putative sulfate transporter</fullName>
    </submittedName>
</protein>
<evidence type="ECO:0000313" key="3">
    <source>
        <dbReference type="Proteomes" id="UP000236291"/>
    </source>
</evidence>
<feature type="region of interest" description="Disordered" evidence="1">
    <location>
        <begin position="161"/>
        <end position="204"/>
    </location>
</feature>
<reference evidence="2 3" key="1">
    <citation type="journal article" date="2014" name="Am. J. Bot.">
        <title>Genome assembly and annotation for red clover (Trifolium pratense; Fabaceae).</title>
        <authorList>
            <person name="Istvanek J."/>
            <person name="Jaros M."/>
            <person name="Krenek A."/>
            <person name="Repkova J."/>
        </authorList>
    </citation>
    <scope>NUCLEOTIDE SEQUENCE [LARGE SCALE GENOMIC DNA]</scope>
    <source>
        <strain evidence="3">cv. Tatra</strain>
        <tissue evidence="2">Young leaves</tissue>
    </source>
</reference>
<dbReference type="EMBL" id="ASHM01073527">
    <property type="protein sequence ID" value="PNX55975.1"/>
    <property type="molecule type" value="Genomic_DNA"/>
</dbReference>
<reference evidence="2 3" key="2">
    <citation type="journal article" date="2017" name="Front. Plant Sci.">
        <title>Gene Classification and Mining of Molecular Markers Useful in Red Clover (Trifolium pratense) Breeding.</title>
        <authorList>
            <person name="Istvanek J."/>
            <person name="Dluhosova J."/>
            <person name="Dluhos P."/>
            <person name="Patkova L."/>
            <person name="Nedelnik J."/>
            <person name="Repkova J."/>
        </authorList>
    </citation>
    <scope>NUCLEOTIDE SEQUENCE [LARGE SCALE GENOMIC DNA]</scope>
    <source>
        <strain evidence="3">cv. Tatra</strain>
        <tissue evidence="2">Young leaves</tissue>
    </source>
</reference>
<sequence length="222" mass="25257">VQFLLSNWVRWDKDALSYRRGAWVRLYGIPLHAWNEDFFKLCVFDCGRFLRTDCCSTEKDRLDFARVLIATPDLGIIKRFETVLVDGCQVEVKIVEEWGYAMGEDSCLFDEESGSDAAQSDCGEGHVDQEVSRDVDALFNNIKEGLEDEVCADVQGLREEESLDKQIEGEPDEEMEQRPVSTKPIFNSVESSSNVRPSSQRVPRDIVFRLERPSAVVEAQGH</sequence>
<dbReference type="Proteomes" id="UP000236291">
    <property type="component" value="Unassembled WGS sequence"/>
</dbReference>
<evidence type="ECO:0000313" key="2">
    <source>
        <dbReference type="EMBL" id="PNX55975.1"/>
    </source>
</evidence>
<feature type="non-terminal residue" evidence="2">
    <location>
        <position position="222"/>
    </location>
</feature>
<organism evidence="2 3">
    <name type="scientific">Trifolium pratense</name>
    <name type="common">Red clover</name>
    <dbReference type="NCBI Taxonomy" id="57577"/>
    <lineage>
        <taxon>Eukaryota</taxon>
        <taxon>Viridiplantae</taxon>
        <taxon>Streptophyta</taxon>
        <taxon>Embryophyta</taxon>
        <taxon>Tracheophyta</taxon>
        <taxon>Spermatophyta</taxon>
        <taxon>Magnoliopsida</taxon>
        <taxon>eudicotyledons</taxon>
        <taxon>Gunneridae</taxon>
        <taxon>Pentapetalae</taxon>
        <taxon>rosids</taxon>
        <taxon>fabids</taxon>
        <taxon>Fabales</taxon>
        <taxon>Fabaceae</taxon>
        <taxon>Papilionoideae</taxon>
        <taxon>50 kb inversion clade</taxon>
        <taxon>NPAAA clade</taxon>
        <taxon>Hologalegina</taxon>
        <taxon>IRL clade</taxon>
        <taxon>Trifolieae</taxon>
        <taxon>Trifolium</taxon>
    </lineage>
</organism>
<accession>A0A2K3JPK2</accession>
<feature type="compositionally biased region" description="Low complexity" evidence="1">
    <location>
        <begin position="187"/>
        <end position="201"/>
    </location>
</feature>
<evidence type="ECO:0000256" key="1">
    <source>
        <dbReference type="SAM" id="MobiDB-lite"/>
    </source>
</evidence>
<dbReference type="AlphaFoldDB" id="A0A2K3JPK2"/>
<feature type="non-terminal residue" evidence="2">
    <location>
        <position position="1"/>
    </location>
</feature>
<name>A0A2K3JPK2_TRIPR</name>
<comment type="caution">
    <text evidence="2">The sequence shown here is derived from an EMBL/GenBank/DDBJ whole genome shotgun (WGS) entry which is preliminary data.</text>
</comment>
<dbReference type="PANTHER" id="PTHR34427:SF5">
    <property type="entry name" value="DUF4283 DOMAIN-CONTAINING PROTEIN"/>
    <property type="match status" value="1"/>
</dbReference>